<keyword evidence="3" id="KW-1185">Reference proteome</keyword>
<name>A0A8T3AUN4_DENNO</name>
<feature type="region of interest" description="Disordered" evidence="1">
    <location>
        <begin position="1"/>
        <end position="27"/>
    </location>
</feature>
<feature type="compositionally biased region" description="Polar residues" evidence="1">
    <location>
        <begin position="11"/>
        <end position="20"/>
    </location>
</feature>
<comment type="caution">
    <text evidence="2">The sequence shown here is derived from an EMBL/GenBank/DDBJ whole genome shotgun (WGS) entry which is preliminary data.</text>
</comment>
<reference evidence="2" key="1">
    <citation type="journal article" date="2022" name="Front. Genet.">
        <title>Chromosome-Scale Assembly of the Dendrobium nobile Genome Provides Insights Into the Molecular Mechanism of the Biosynthesis of the Medicinal Active Ingredient of Dendrobium.</title>
        <authorList>
            <person name="Xu Q."/>
            <person name="Niu S.-C."/>
            <person name="Li K.-L."/>
            <person name="Zheng P.-J."/>
            <person name="Zhang X.-J."/>
            <person name="Jia Y."/>
            <person name="Liu Y."/>
            <person name="Niu Y.-X."/>
            <person name="Yu L.-H."/>
            <person name="Chen D.-F."/>
            <person name="Zhang G.-Q."/>
        </authorList>
    </citation>
    <scope>NUCLEOTIDE SEQUENCE</scope>
    <source>
        <tissue evidence="2">Leaf</tissue>
    </source>
</reference>
<evidence type="ECO:0000256" key="1">
    <source>
        <dbReference type="SAM" id="MobiDB-lite"/>
    </source>
</evidence>
<evidence type="ECO:0000313" key="3">
    <source>
        <dbReference type="Proteomes" id="UP000829196"/>
    </source>
</evidence>
<dbReference type="Proteomes" id="UP000829196">
    <property type="component" value="Unassembled WGS sequence"/>
</dbReference>
<proteinExistence type="predicted"/>
<sequence length="69" mass="8189">MDTRPFRHSPCTESKGSSSAYPDRDLSRLRPSTNNFFLRRRVAEESLSKYRMRRGRKVATNEEVAWIQR</sequence>
<dbReference type="AlphaFoldDB" id="A0A8T3AUN4"/>
<protein>
    <submittedName>
        <fullName evidence="2">Uncharacterized protein</fullName>
    </submittedName>
</protein>
<dbReference type="EMBL" id="JAGYWB010000014">
    <property type="protein sequence ID" value="KAI0499432.1"/>
    <property type="molecule type" value="Genomic_DNA"/>
</dbReference>
<organism evidence="2 3">
    <name type="scientific">Dendrobium nobile</name>
    <name type="common">Orchid</name>
    <dbReference type="NCBI Taxonomy" id="94219"/>
    <lineage>
        <taxon>Eukaryota</taxon>
        <taxon>Viridiplantae</taxon>
        <taxon>Streptophyta</taxon>
        <taxon>Embryophyta</taxon>
        <taxon>Tracheophyta</taxon>
        <taxon>Spermatophyta</taxon>
        <taxon>Magnoliopsida</taxon>
        <taxon>Liliopsida</taxon>
        <taxon>Asparagales</taxon>
        <taxon>Orchidaceae</taxon>
        <taxon>Epidendroideae</taxon>
        <taxon>Malaxideae</taxon>
        <taxon>Dendrobiinae</taxon>
        <taxon>Dendrobium</taxon>
    </lineage>
</organism>
<evidence type="ECO:0000313" key="2">
    <source>
        <dbReference type="EMBL" id="KAI0499432.1"/>
    </source>
</evidence>
<gene>
    <name evidence="2" type="ORF">KFK09_020335</name>
</gene>
<accession>A0A8T3AUN4</accession>